<dbReference type="AlphaFoldDB" id="A0A482W4H7"/>
<organism evidence="1 2">
    <name type="scientific">Asbolus verrucosus</name>
    <name type="common">Desert ironclad beetle</name>
    <dbReference type="NCBI Taxonomy" id="1661398"/>
    <lineage>
        <taxon>Eukaryota</taxon>
        <taxon>Metazoa</taxon>
        <taxon>Ecdysozoa</taxon>
        <taxon>Arthropoda</taxon>
        <taxon>Hexapoda</taxon>
        <taxon>Insecta</taxon>
        <taxon>Pterygota</taxon>
        <taxon>Neoptera</taxon>
        <taxon>Endopterygota</taxon>
        <taxon>Coleoptera</taxon>
        <taxon>Polyphaga</taxon>
        <taxon>Cucujiformia</taxon>
        <taxon>Tenebrionidae</taxon>
        <taxon>Pimeliinae</taxon>
        <taxon>Asbolus</taxon>
    </lineage>
</organism>
<dbReference type="Proteomes" id="UP000292052">
    <property type="component" value="Unassembled WGS sequence"/>
</dbReference>
<keyword evidence="2" id="KW-1185">Reference proteome</keyword>
<evidence type="ECO:0000313" key="2">
    <source>
        <dbReference type="Proteomes" id="UP000292052"/>
    </source>
</evidence>
<sequence>MGVADTKRTKLYLRLPERIVEEQQIKELHPAIARVALPRQKSRRWCTVEVDSDEVKAVVKELKSVRVNGKRVFVKVLKKEAKEADLTSLREQQ</sequence>
<dbReference type="EMBL" id="QDEB01032200">
    <property type="protein sequence ID" value="RZC39673.1"/>
    <property type="molecule type" value="Genomic_DNA"/>
</dbReference>
<evidence type="ECO:0000313" key="1">
    <source>
        <dbReference type="EMBL" id="RZC39673.1"/>
    </source>
</evidence>
<gene>
    <name evidence="1" type="ORF">BDFB_005983</name>
</gene>
<protein>
    <submittedName>
        <fullName evidence="1">DbpA domain containing protein</fullName>
    </submittedName>
</protein>
<accession>A0A482W4H7</accession>
<dbReference type="OrthoDB" id="6361271at2759"/>
<proteinExistence type="predicted"/>
<name>A0A482W4H7_ASBVE</name>
<reference evidence="1 2" key="1">
    <citation type="submission" date="2017-03" db="EMBL/GenBank/DDBJ databases">
        <title>Genome of the blue death feigning beetle - Asbolus verrucosus.</title>
        <authorList>
            <person name="Rider S.D."/>
        </authorList>
    </citation>
    <scope>NUCLEOTIDE SEQUENCE [LARGE SCALE GENOMIC DNA]</scope>
    <source>
        <strain evidence="1">Butters</strain>
        <tissue evidence="1">Head and leg muscle</tissue>
    </source>
</reference>
<comment type="caution">
    <text evidence="1">The sequence shown here is derived from an EMBL/GenBank/DDBJ whole genome shotgun (WGS) entry which is preliminary data.</text>
</comment>